<protein>
    <submittedName>
        <fullName evidence="3">Uncharacterized protein predicted to be involved in C-type cytochrome biogenesis</fullName>
    </submittedName>
</protein>
<reference evidence="3 4" key="1">
    <citation type="submission" date="2018-06" db="EMBL/GenBank/DDBJ databases">
        <authorList>
            <consortium name="Pathogen Informatics"/>
            <person name="Doyle S."/>
        </authorList>
    </citation>
    <scope>NUCLEOTIDE SEQUENCE [LARGE SCALE GENOMIC DNA]</scope>
    <source>
        <strain evidence="3 4">NCTC12862</strain>
    </source>
</reference>
<proteinExistence type="predicted"/>
<dbReference type="RefSeq" id="WP_004855060.1">
    <property type="nucleotide sequence ID" value="NZ_CACVBH010000002.1"/>
</dbReference>
<keyword evidence="1" id="KW-0812">Transmembrane</keyword>
<organism evidence="3 4">
    <name type="scientific">Bartonella doshiae</name>
    <dbReference type="NCBI Taxonomy" id="33044"/>
    <lineage>
        <taxon>Bacteria</taxon>
        <taxon>Pseudomonadati</taxon>
        <taxon>Pseudomonadota</taxon>
        <taxon>Alphaproteobacteria</taxon>
        <taxon>Hyphomicrobiales</taxon>
        <taxon>Bartonellaceae</taxon>
        <taxon>Bartonella</taxon>
    </lineage>
</organism>
<dbReference type="OrthoDB" id="9811036at2"/>
<gene>
    <name evidence="3" type="ORF">NCTC12862_00326</name>
</gene>
<feature type="transmembrane region" description="Helical" evidence="1">
    <location>
        <begin position="21"/>
        <end position="41"/>
    </location>
</feature>
<dbReference type="InterPro" id="IPR028250">
    <property type="entry name" value="DsbDN"/>
</dbReference>
<evidence type="ECO:0000256" key="1">
    <source>
        <dbReference type="SAM" id="Phobius"/>
    </source>
</evidence>
<sequence length="295" mass="33737">MRKIQIFINLYNIAIFFHKKFLVTLSLTCIFLGFINCFVSAQTKQKQYLFATNWYESDGARIRLAITEPSLSGRRKGIIEIILKPGWKTYWRNPGSSGMSPFFNFNQQASYEIFYPTPQLYETENDWSLGYKDDVMLPFSISGLSKSLSGTLTLGLCNEICLPFTVNFDFSPSALQNKRLPISLLENAQAALPDTMHHKFKISAEAEKDTNTLLIKIQSNKNNRPSSLFLDGGEMQIGRAKKIIHDTEYTLFRAPIHFMPNKPKQIIFYTISFKDRPFSGTFILHTPLNSLSTPQ</sequence>
<dbReference type="Pfam" id="PF11412">
    <property type="entry name" value="DsbD_N"/>
    <property type="match status" value="1"/>
</dbReference>
<evidence type="ECO:0000259" key="2">
    <source>
        <dbReference type="Pfam" id="PF11412"/>
    </source>
</evidence>
<keyword evidence="1" id="KW-0472">Membrane</keyword>
<feature type="domain" description="Thiol:disulfide interchange protein DsbD N-terminal" evidence="2">
    <location>
        <begin position="75"/>
        <end position="166"/>
    </location>
</feature>
<dbReference type="EMBL" id="UFTF01000001">
    <property type="protein sequence ID" value="SUV44577.1"/>
    <property type="molecule type" value="Genomic_DNA"/>
</dbReference>
<evidence type="ECO:0000313" key="4">
    <source>
        <dbReference type="Proteomes" id="UP000254950"/>
    </source>
</evidence>
<dbReference type="STRING" id="33044.GCA_900005695_00447"/>
<dbReference type="Proteomes" id="UP000254950">
    <property type="component" value="Unassembled WGS sequence"/>
</dbReference>
<accession>A0A380ZC69</accession>
<keyword evidence="1" id="KW-1133">Transmembrane helix</keyword>
<evidence type="ECO:0000313" key="3">
    <source>
        <dbReference type="EMBL" id="SUV44577.1"/>
    </source>
</evidence>
<name>A0A380ZC69_BARDO</name>
<dbReference type="AlphaFoldDB" id="A0A380ZC69"/>